<dbReference type="PANTHER" id="PTHR32487:SF12">
    <property type="entry name" value="3-OXO-DELTA(4,5)-STEROID 5-BETA-REDUCTASE"/>
    <property type="match status" value="1"/>
</dbReference>
<dbReference type="Proteomes" id="UP001141806">
    <property type="component" value="Unassembled WGS sequence"/>
</dbReference>
<feature type="transmembrane region" description="Helical" evidence="1">
    <location>
        <begin position="12"/>
        <end position="31"/>
    </location>
</feature>
<name>A0A9Q0QTJ9_9MAGN</name>
<dbReference type="PANTHER" id="PTHR32487">
    <property type="entry name" value="3-OXO-DELTA(4,5)-STEROID 5-BETA-REDUCTASE"/>
    <property type="match status" value="1"/>
</dbReference>
<dbReference type="Pfam" id="PF22917">
    <property type="entry name" value="PRISE"/>
    <property type="match status" value="1"/>
</dbReference>
<keyword evidence="1" id="KW-1133">Transmembrane helix</keyword>
<evidence type="ECO:0000256" key="1">
    <source>
        <dbReference type="SAM" id="Phobius"/>
    </source>
</evidence>
<sequence>MEIQGNETAEALILNVALILGVTGLVGKALARTLAAKSGWKVYGVARRADELQIPGSNYQFISCDLLDPTQTTEKLSLLHDITHVYWITWATQFPLDTPECCEQNKTMMSNTLNAILPKAKSLKHVSLQTGAKHYISLTGPFNRNLVCYYEDSPRVTQGHNFYYTLEDLLIKRLEGKVTWSVQRPGLIFGSSNRTCFNFMGGLCVYASVCRYLNLPFLFRGSKECWEEIYIDGSDARLVAEQHIWASTTDKGQAFNCTNGPSFIWKEIWPKIAVKFRVEVTEDLFSPDLNFSDFMADKGSIWEEIVEKEGLFETKMEDLANWGFMDGLLRFKTKMLLSRDKANLLGFKSTYQTLDSILYWIDCMREERFIPQS</sequence>
<dbReference type="InterPro" id="IPR055222">
    <property type="entry name" value="PRISE-like_Rossmann-fold"/>
</dbReference>
<proteinExistence type="predicted"/>
<keyword evidence="1" id="KW-0812">Transmembrane</keyword>
<organism evidence="3 4">
    <name type="scientific">Protea cynaroides</name>
    <dbReference type="NCBI Taxonomy" id="273540"/>
    <lineage>
        <taxon>Eukaryota</taxon>
        <taxon>Viridiplantae</taxon>
        <taxon>Streptophyta</taxon>
        <taxon>Embryophyta</taxon>
        <taxon>Tracheophyta</taxon>
        <taxon>Spermatophyta</taxon>
        <taxon>Magnoliopsida</taxon>
        <taxon>Proteales</taxon>
        <taxon>Proteaceae</taxon>
        <taxon>Protea</taxon>
    </lineage>
</organism>
<accession>A0A9Q0QTJ9</accession>
<dbReference type="AlphaFoldDB" id="A0A9Q0QTJ9"/>
<dbReference type="GO" id="GO:0016627">
    <property type="term" value="F:oxidoreductase activity, acting on the CH-CH group of donors"/>
    <property type="evidence" value="ECO:0007669"/>
    <property type="project" value="UniProtKB-ARBA"/>
</dbReference>
<dbReference type="EMBL" id="JAMYWD010000005">
    <property type="protein sequence ID" value="KAJ4971325.1"/>
    <property type="molecule type" value="Genomic_DNA"/>
</dbReference>
<evidence type="ECO:0000313" key="4">
    <source>
        <dbReference type="Proteomes" id="UP001141806"/>
    </source>
</evidence>
<feature type="domain" description="PRISE-like Rossmann-fold" evidence="2">
    <location>
        <begin position="71"/>
        <end position="320"/>
    </location>
</feature>
<dbReference type="Gene3D" id="3.40.50.720">
    <property type="entry name" value="NAD(P)-binding Rossmann-like Domain"/>
    <property type="match status" value="1"/>
</dbReference>
<protein>
    <recommendedName>
        <fullName evidence="2">PRISE-like Rossmann-fold domain-containing protein</fullName>
    </recommendedName>
</protein>
<dbReference type="OrthoDB" id="1731983at2759"/>
<keyword evidence="4" id="KW-1185">Reference proteome</keyword>
<reference evidence="3" key="1">
    <citation type="journal article" date="2023" name="Plant J.">
        <title>The genome of the king protea, Protea cynaroides.</title>
        <authorList>
            <person name="Chang J."/>
            <person name="Duong T.A."/>
            <person name="Schoeman C."/>
            <person name="Ma X."/>
            <person name="Roodt D."/>
            <person name="Barker N."/>
            <person name="Li Z."/>
            <person name="Van de Peer Y."/>
            <person name="Mizrachi E."/>
        </authorList>
    </citation>
    <scope>NUCLEOTIDE SEQUENCE</scope>
    <source>
        <tissue evidence="3">Young leaves</tissue>
    </source>
</reference>
<dbReference type="SUPFAM" id="SSF51735">
    <property type="entry name" value="NAD(P)-binding Rossmann-fold domains"/>
    <property type="match status" value="1"/>
</dbReference>
<gene>
    <name evidence="3" type="ORF">NE237_004424</name>
</gene>
<comment type="caution">
    <text evidence="3">The sequence shown here is derived from an EMBL/GenBank/DDBJ whole genome shotgun (WGS) entry which is preliminary data.</text>
</comment>
<keyword evidence="1" id="KW-0472">Membrane</keyword>
<dbReference type="CDD" id="cd08948">
    <property type="entry name" value="5beta-POR_like_SDR_a"/>
    <property type="match status" value="1"/>
</dbReference>
<dbReference type="InterPro" id="IPR036291">
    <property type="entry name" value="NAD(P)-bd_dom_sf"/>
</dbReference>
<evidence type="ECO:0000313" key="3">
    <source>
        <dbReference type="EMBL" id="KAJ4971325.1"/>
    </source>
</evidence>
<evidence type="ECO:0000259" key="2">
    <source>
        <dbReference type="Pfam" id="PF22917"/>
    </source>
</evidence>